<dbReference type="Gene3D" id="3.30.420.360">
    <property type="match status" value="1"/>
</dbReference>
<dbReference type="PANTHER" id="PTHR42959">
    <property type="entry name" value="CARBAMOYLTRANSFERASE"/>
    <property type="match status" value="1"/>
</dbReference>
<dbReference type="InterPro" id="IPR041440">
    <property type="entry name" value="HypF_C"/>
</dbReference>
<dbReference type="Gene3D" id="1.10.357.160">
    <property type="match status" value="1"/>
</dbReference>
<sequence>MNTTVLALGAWLKNSACLLLQGQAVWSAPHGDLGDPAACDALAGSVQRLLAHAQAAGAPVQAVAHDLHPDFYSTRLALETAAALGVPAVGVQHHHAHVAAVVAEHGLRGPVLGLALDGVGLGSDGRPWGGELLWLSGAQWRRLGHLQPLALPGGDRAARQPWRMAASVLHALGRGEEILPRFAPALGAARVQGVQQMLQRQLNCPMSSSAGRQFDAAAAALGLCLEQQDEAQAAMALEQAAARALVRQPQLQPHLTAQHHSDGRIDLLPVLGALFDAPDAELAAAHFHLALIEALAVAAVAAAQAHGLRQVALGGGCFFNRILHQGLCQRLEQAGLAVYWPQQQSCGDAGLALGQAWVAAQQLAAHPLTRCAEDALPCA</sequence>
<organism evidence="4 5">
    <name type="scientific">Roseateles rivi</name>
    <dbReference type="NCBI Taxonomy" id="3299028"/>
    <lineage>
        <taxon>Bacteria</taxon>
        <taxon>Pseudomonadati</taxon>
        <taxon>Pseudomonadota</taxon>
        <taxon>Betaproteobacteria</taxon>
        <taxon>Burkholderiales</taxon>
        <taxon>Sphaerotilaceae</taxon>
        <taxon>Roseateles</taxon>
    </lineage>
</organism>
<protein>
    <submittedName>
        <fullName evidence="4">Carbamoyltransferase HypF</fullName>
    </submittedName>
</protein>
<comment type="caution">
    <text evidence="4">The sequence shown here is derived from an EMBL/GenBank/DDBJ whole genome shotgun (WGS) entry which is preliminary data.</text>
</comment>
<dbReference type="InterPro" id="IPR055128">
    <property type="entry name" value="HypF_C_2"/>
</dbReference>
<accession>A0ABW7FW55</accession>
<dbReference type="EMBL" id="JBIGHZ010000003">
    <property type="protein sequence ID" value="MFG6448554.1"/>
    <property type="molecule type" value="Genomic_DNA"/>
</dbReference>
<dbReference type="InterPro" id="IPR051060">
    <property type="entry name" value="Carbamoyltrans_HypF-like"/>
</dbReference>
<dbReference type="Gene3D" id="3.30.420.560">
    <property type="match status" value="1"/>
</dbReference>
<comment type="similarity">
    <text evidence="1">Belongs to the carbamoyltransferase HypF family.</text>
</comment>
<dbReference type="Pfam" id="PF17788">
    <property type="entry name" value="HypF_C"/>
    <property type="match status" value="1"/>
</dbReference>
<evidence type="ECO:0000313" key="5">
    <source>
        <dbReference type="Proteomes" id="UP001606099"/>
    </source>
</evidence>
<evidence type="ECO:0000259" key="3">
    <source>
        <dbReference type="Pfam" id="PF22521"/>
    </source>
</evidence>
<evidence type="ECO:0000313" key="4">
    <source>
        <dbReference type="EMBL" id="MFG6448554.1"/>
    </source>
</evidence>
<dbReference type="Proteomes" id="UP001606099">
    <property type="component" value="Unassembled WGS sequence"/>
</dbReference>
<proteinExistence type="inferred from homology"/>
<dbReference type="RefSeq" id="WP_394460890.1">
    <property type="nucleotide sequence ID" value="NZ_JBIGHZ010000003.1"/>
</dbReference>
<dbReference type="PANTHER" id="PTHR42959:SF1">
    <property type="entry name" value="CARBAMOYLTRANSFERASE HYPF"/>
    <property type="match status" value="1"/>
</dbReference>
<keyword evidence="5" id="KW-1185">Reference proteome</keyword>
<evidence type="ECO:0000256" key="1">
    <source>
        <dbReference type="ARBA" id="ARBA00008097"/>
    </source>
</evidence>
<name>A0ABW7FW55_9BURK</name>
<feature type="domain" description="Carbamoyltransferase Kae1-like" evidence="3">
    <location>
        <begin position="113"/>
        <end position="355"/>
    </location>
</feature>
<dbReference type="Pfam" id="PF22521">
    <property type="entry name" value="HypF_C_2"/>
    <property type="match status" value="1"/>
</dbReference>
<gene>
    <name evidence="4" type="ORF">ACG0Z6_09925</name>
</gene>
<evidence type="ECO:0000259" key="2">
    <source>
        <dbReference type="Pfam" id="PF17788"/>
    </source>
</evidence>
<feature type="domain" description="HypF Kae1-like" evidence="2">
    <location>
        <begin position="3"/>
        <end position="104"/>
    </location>
</feature>
<reference evidence="4 5" key="1">
    <citation type="submission" date="2024-08" db="EMBL/GenBank/DDBJ databases">
        <authorList>
            <person name="Lu H."/>
        </authorList>
    </citation>
    <scope>NUCLEOTIDE SEQUENCE [LARGE SCALE GENOMIC DNA]</scope>
    <source>
        <strain evidence="4 5">BYS180W</strain>
    </source>
</reference>